<sequence>MSAATAARVDQRPCVAIAGGGVAALEAALRVRRVAGERPRIVVAAPNDELVVLPETVAEPFGWRAALRLPWQAIAGELDLELRKGAVELVDLERRRLLLSDDGGEVGYDGLLVATGAKRVPPYAHATVFDPLRTDTGFAGLVRDLEQGFCRRLAILVPPGPGWPLPAYELALLFAARAHEMGIDCAVTLVTEEPAPLAIFGERASVAVQRLLAESGIETHFSAVAHVEEGRVLVQPAATELVCDRIVALPRLVGPALHGLPATVDGWIPIDSSCRVVGTTGHVFCAGDASAFPVKHGSIACAQADAAAECLATRLGLAHVGCHSFRAVVRAKLFTGGAPLYLEARVIAGRGFESTVADTPPWGSETKIAGEELSSFVERFAGQEQ</sequence>
<reference evidence="3" key="1">
    <citation type="submission" date="2016-10" db="EMBL/GenBank/DDBJ databases">
        <authorList>
            <person name="Varghese N."/>
            <person name="Submissions S."/>
        </authorList>
    </citation>
    <scope>NUCLEOTIDE SEQUENCE [LARGE SCALE GENOMIC DNA]</scope>
    <source>
        <strain evidence="3">ATCC 35263</strain>
    </source>
</reference>
<evidence type="ECO:0000313" key="2">
    <source>
        <dbReference type="EMBL" id="SEH11991.1"/>
    </source>
</evidence>
<dbReference type="OrthoDB" id="9802771at2"/>
<dbReference type="AlphaFoldDB" id="A0A1H6FM76"/>
<dbReference type="Gene3D" id="3.50.50.60">
    <property type="entry name" value="FAD/NAD(P)-binding domain"/>
    <property type="match status" value="2"/>
</dbReference>
<dbReference type="Pfam" id="PF07992">
    <property type="entry name" value="Pyr_redox_2"/>
    <property type="match status" value="1"/>
</dbReference>
<evidence type="ECO:0000313" key="3">
    <source>
        <dbReference type="Proteomes" id="UP000222056"/>
    </source>
</evidence>
<name>A0A1H6FM76_THEAL</name>
<organism evidence="2 3">
    <name type="scientific">Thermoleophilum album</name>
    <dbReference type="NCBI Taxonomy" id="29539"/>
    <lineage>
        <taxon>Bacteria</taxon>
        <taxon>Bacillati</taxon>
        <taxon>Actinomycetota</taxon>
        <taxon>Thermoleophilia</taxon>
        <taxon>Thermoleophilales</taxon>
        <taxon>Thermoleophilaceae</taxon>
        <taxon>Thermoleophilum</taxon>
    </lineage>
</organism>
<dbReference type="STRING" id="29539.SAMN02745716_0948"/>
<proteinExistence type="predicted"/>
<dbReference type="InterPro" id="IPR036188">
    <property type="entry name" value="FAD/NAD-bd_sf"/>
</dbReference>
<evidence type="ECO:0000259" key="1">
    <source>
        <dbReference type="Pfam" id="PF07992"/>
    </source>
</evidence>
<feature type="domain" description="FAD/NAD(P)-binding" evidence="1">
    <location>
        <begin position="15"/>
        <end position="296"/>
    </location>
</feature>
<dbReference type="RefSeq" id="WP_093116656.1">
    <property type="nucleotide sequence ID" value="NZ_FNWJ01000001.1"/>
</dbReference>
<dbReference type="SUPFAM" id="SSF51905">
    <property type="entry name" value="FAD/NAD(P)-binding domain"/>
    <property type="match status" value="1"/>
</dbReference>
<dbReference type="Proteomes" id="UP000222056">
    <property type="component" value="Unassembled WGS sequence"/>
</dbReference>
<dbReference type="InterPro" id="IPR052541">
    <property type="entry name" value="SQRD"/>
</dbReference>
<protein>
    <submittedName>
        <fullName evidence="2">Sulfide:quinone oxidoreductase</fullName>
    </submittedName>
</protein>
<dbReference type="InterPro" id="IPR023753">
    <property type="entry name" value="FAD/NAD-binding_dom"/>
</dbReference>
<dbReference type="PANTHER" id="PTHR43755:SF1">
    <property type="entry name" value="FAD-DEPENDENT PYRIDINE NUCLEOTIDE-DISULPHIDE OXIDOREDUCTASE"/>
    <property type="match status" value="1"/>
</dbReference>
<keyword evidence="3" id="KW-1185">Reference proteome</keyword>
<dbReference type="EMBL" id="FNWJ01000001">
    <property type="protein sequence ID" value="SEH11991.1"/>
    <property type="molecule type" value="Genomic_DNA"/>
</dbReference>
<gene>
    <name evidence="2" type="ORF">SAMN02745716_0948</name>
</gene>
<dbReference type="PANTHER" id="PTHR43755">
    <property type="match status" value="1"/>
</dbReference>
<accession>A0A1H6FM76</accession>
<dbReference type="GO" id="GO:0016491">
    <property type="term" value="F:oxidoreductase activity"/>
    <property type="evidence" value="ECO:0007669"/>
    <property type="project" value="InterPro"/>
</dbReference>